<sequence>MSLAQPLISYRSLGVCCVLKPLAAVLQVPSTWSLVPFPRPLSSSSFLVLSSYRLSLSPARLFSRPRIQISLLSADYAFSRPLFPTYSPLRVIALPPPWSLEHQYGDSLSLLLVVFLHPLSIFCFVLFFISGTPPPAVSLRFSIYPPPEPTSVHFPCLPFFSKQTKHLPTLGRVST</sequence>
<keyword evidence="1" id="KW-0472">Membrane</keyword>
<gene>
    <name evidence="2" type="ORF">BOTBODRAFT_265475</name>
</gene>
<evidence type="ECO:0000256" key="1">
    <source>
        <dbReference type="SAM" id="Phobius"/>
    </source>
</evidence>
<protein>
    <recommendedName>
        <fullName evidence="4">Transmembrane protein</fullName>
    </recommendedName>
</protein>
<evidence type="ECO:0008006" key="4">
    <source>
        <dbReference type="Google" id="ProtNLM"/>
    </source>
</evidence>
<keyword evidence="1" id="KW-0812">Transmembrane</keyword>
<organism evidence="2 3">
    <name type="scientific">Botryobasidium botryosum (strain FD-172 SS1)</name>
    <dbReference type="NCBI Taxonomy" id="930990"/>
    <lineage>
        <taxon>Eukaryota</taxon>
        <taxon>Fungi</taxon>
        <taxon>Dikarya</taxon>
        <taxon>Basidiomycota</taxon>
        <taxon>Agaricomycotina</taxon>
        <taxon>Agaricomycetes</taxon>
        <taxon>Cantharellales</taxon>
        <taxon>Botryobasidiaceae</taxon>
        <taxon>Botryobasidium</taxon>
    </lineage>
</organism>
<dbReference type="InParanoid" id="A0A067MWS3"/>
<accession>A0A067MWS3</accession>
<keyword evidence="3" id="KW-1185">Reference proteome</keyword>
<dbReference type="EMBL" id="KL198029">
    <property type="protein sequence ID" value="KDQ15996.1"/>
    <property type="molecule type" value="Genomic_DNA"/>
</dbReference>
<dbReference type="HOGENOM" id="CLU_1532292_0_0_1"/>
<feature type="transmembrane region" description="Helical" evidence="1">
    <location>
        <begin position="108"/>
        <end position="129"/>
    </location>
</feature>
<dbReference type="AlphaFoldDB" id="A0A067MWS3"/>
<dbReference type="Proteomes" id="UP000027195">
    <property type="component" value="Unassembled WGS sequence"/>
</dbReference>
<keyword evidence="1" id="KW-1133">Transmembrane helix</keyword>
<name>A0A067MWS3_BOTB1</name>
<evidence type="ECO:0000313" key="2">
    <source>
        <dbReference type="EMBL" id="KDQ15996.1"/>
    </source>
</evidence>
<evidence type="ECO:0000313" key="3">
    <source>
        <dbReference type="Proteomes" id="UP000027195"/>
    </source>
</evidence>
<proteinExistence type="predicted"/>
<reference evidence="3" key="1">
    <citation type="journal article" date="2014" name="Proc. Natl. Acad. Sci. U.S.A.">
        <title>Extensive sampling of basidiomycete genomes demonstrates inadequacy of the white-rot/brown-rot paradigm for wood decay fungi.</title>
        <authorList>
            <person name="Riley R."/>
            <person name="Salamov A.A."/>
            <person name="Brown D.W."/>
            <person name="Nagy L.G."/>
            <person name="Floudas D."/>
            <person name="Held B.W."/>
            <person name="Levasseur A."/>
            <person name="Lombard V."/>
            <person name="Morin E."/>
            <person name="Otillar R."/>
            <person name="Lindquist E.A."/>
            <person name="Sun H."/>
            <person name="LaButti K.M."/>
            <person name="Schmutz J."/>
            <person name="Jabbour D."/>
            <person name="Luo H."/>
            <person name="Baker S.E."/>
            <person name="Pisabarro A.G."/>
            <person name="Walton J.D."/>
            <person name="Blanchette R.A."/>
            <person name="Henrissat B."/>
            <person name="Martin F."/>
            <person name="Cullen D."/>
            <person name="Hibbett D.S."/>
            <person name="Grigoriev I.V."/>
        </authorList>
    </citation>
    <scope>NUCLEOTIDE SEQUENCE [LARGE SCALE GENOMIC DNA]</scope>
    <source>
        <strain evidence="3">FD-172 SS1</strain>
    </source>
</reference>